<dbReference type="PANTHER" id="PTHR43427">
    <property type="entry name" value="CHLORIDE CHANNEL PROTEIN CLC-E"/>
    <property type="match status" value="1"/>
</dbReference>
<feature type="transmembrane region" description="Helical" evidence="10">
    <location>
        <begin position="32"/>
        <end position="58"/>
    </location>
</feature>
<keyword evidence="12" id="KW-1185">Reference proteome</keyword>
<dbReference type="Proteomes" id="UP000243232">
    <property type="component" value="Chromosome I"/>
</dbReference>
<dbReference type="AlphaFoldDB" id="A0A1H2F2E0"/>
<keyword evidence="6 10" id="KW-0472">Membrane</keyword>
<dbReference type="Pfam" id="PF00654">
    <property type="entry name" value="Voltage_CLC"/>
    <property type="match status" value="1"/>
</dbReference>
<keyword evidence="8" id="KW-0868">Chloride</keyword>
<dbReference type="InterPro" id="IPR001807">
    <property type="entry name" value="ClC"/>
</dbReference>
<sequence length="584" mass="62047">MLTWLQAKFASGEALWVRMLYWLRAKFASGEVLWVMVVLGAIAGLGTGLIIVAFRGLISFGQNFLLSGGVDDFEQLLPLERLGLAVAGGLLVGLIFQRLGKAGSVGVTHVMERVAYHYGRMPLRNALVQFFGAALCIVSGQSVGREGPAVHLGAATSSVIGYRFGLPNNSLLVLVACGTAASISASFDTPLAGVIFAMEVVMMEYSIARFTPVLVASVSAALVSQFVYGHHVAFAVPTLSLGTNWEILLLLAMALLLGSISALFIEMLTKVVRFSQRIPLWLRFTLAGLATGLIAMLAPEVMGIGYDSVNNALLGNYLVPALLTLLVAKLLATTFAIGLGLPGGVIGPTLVVGAAMGGLFGVLAAWVFGDAAASPGFYVLLGMVGMMSATLQAPLAALIAMLELSGNLNIILPGMLVVVGANLVVSEVFGKKSVFHMLLRERGLDYEPNAITRHLRSISVNQVMDRRFARIRVDAALDEVRQTLQGHPLWLVVEHDEGPRVLLSAAEVARGIVNLPAEDNAPAPLQSLEKQGMQLGTIDARANLQEAMVVLRKAELGALAVVTGLRKSMIDGVITRQAIDKQYR</sequence>
<evidence type="ECO:0000256" key="7">
    <source>
        <dbReference type="ARBA" id="ARBA00023173"/>
    </source>
</evidence>
<keyword evidence="5" id="KW-0406">Ion transport</keyword>
<keyword evidence="3 10" id="KW-0812">Transmembrane</keyword>
<dbReference type="RefSeq" id="WP_090193610.1">
    <property type="nucleotide sequence ID" value="NZ_LT629785.1"/>
</dbReference>
<organism evidence="11 12">
    <name type="scientific">Pseudomonas pohangensis</name>
    <dbReference type="NCBI Taxonomy" id="364197"/>
    <lineage>
        <taxon>Bacteria</taxon>
        <taxon>Pseudomonadati</taxon>
        <taxon>Pseudomonadota</taxon>
        <taxon>Gammaproteobacteria</taxon>
        <taxon>Pseudomonadales</taxon>
        <taxon>Pseudomonadaceae</taxon>
        <taxon>Pseudomonas</taxon>
    </lineage>
</organism>
<feature type="transmembrane region" description="Helical" evidence="10">
    <location>
        <begin position="318"/>
        <end position="341"/>
    </location>
</feature>
<evidence type="ECO:0000256" key="1">
    <source>
        <dbReference type="ARBA" id="ARBA00004141"/>
    </source>
</evidence>
<keyword evidence="2" id="KW-0813">Transport</keyword>
<evidence type="ECO:0000256" key="6">
    <source>
        <dbReference type="ARBA" id="ARBA00023136"/>
    </source>
</evidence>
<evidence type="ECO:0000256" key="4">
    <source>
        <dbReference type="ARBA" id="ARBA00022989"/>
    </source>
</evidence>
<evidence type="ECO:0000256" key="8">
    <source>
        <dbReference type="ARBA" id="ARBA00023214"/>
    </source>
</evidence>
<evidence type="ECO:0000256" key="3">
    <source>
        <dbReference type="ARBA" id="ARBA00022692"/>
    </source>
</evidence>
<dbReference type="InterPro" id="IPR014743">
    <property type="entry name" value="Cl-channel_core"/>
</dbReference>
<evidence type="ECO:0000313" key="12">
    <source>
        <dbReference type="Proteomes" id="UP000243232"/>
    </source>
</evidence>
<evidence type="ECO:0000256" key="10">
    <source>
        <dbReference type="SAM" id="Phobius"/>
    </source>
</evidence>
<feature type="transmembrane region" description="Helical" evidence="10">
    <location>
        <begin position="210"/>
        <end position="228"/>
    </location>
</feature>
<name>A0A1H2F2E0_9PSED</name>
<reference evidence="12" key="1">
    <citation type="submission" date="2016-10" db="EMBL/GenBank/DDBJ databases">
        <authorList>
            <person name="Varghese N."/>
            <person name="Submissions S."/>
        </authorList>
    </citation>
    <scope>NUCLEOTIDE SEQUENCE [LARGE SCALE GENOMIC DNA]</scope>
    <source>
        <strain evidence="12">DSM 17875</strain>
    </source>
</reference>
<feature type="transmembrane region" description="Helical" evidence="10">
    <location>
        <begin position="375"/>
        <end position="398"/>
    </location>
</feature>
<dbReference type="SUPFAM" id="SSF81340">
    <property type="entry name" value="Clc chloride channel"/>
    <property type="match status" value="1"/>
</dbReference>
<keyword evidence="7" id="KW-0869">Chloride channel</keyword>
<evidence type="ECO:0000256" key="2">
    <source>
        <dbReference type="ARBA" id="ARBA00022448"/>
    </source>
</evidence>
<dbReference type="GO" id="GO:0005254">
    <property type="term" value="F:chloride channel activity"/>
    <property type="evidence" value="ECO:0007669"/>
    <property type="project" value="UniProtKB-KW"/>
</dbReference>
<proteinExistence type="predicted"/>
<protein>
    <submittedName>
        <fullName evidence="11">H+/Cl-antiporter ClcA</fullName>
    </submittedName>
</protein>
<feature type="transmembrane region" description="Helical" evidence="10">
    <location>
        <begin position="280"/>
        <end position="298"/>
    </location>
</feature>
<dbReference type="GO" id="GO:0034707">
    <property type="term" value="C:chloride channel complex"/>
    <property type="evidence" value="ECO:0007669"/>
    <property type="project" value="UniProtKB-KW"/>
</dbReference>
<dbReference type="EMBL" id="LT629785">
    <property type="protein sequence ID" value="SDU01433.1"/>
    <property type="molecule type" value="Genomic_DNA"/>
</dbReference>
<gene>
    <name evidence="11" type="ORF">SAMN05216296_1263</name>
</gene>
<dbReference type="PANTHER" id="PTHR43427:SF6">
    <property type="entry name" value="CHLORIDE CHANNEL PROTEIN CLC-E"/>
    <property type="match status" value="1"/>
</dbReference>
<comment type="subcellular location">
    <subcellularLocation>
        <location evidence="1">Membrane</location>
        <topology evidence="1">Multi-pass membrane protein</topology>
    </subcellularLocation>
</comment>
<evidence type="ECO:0000256" key="9">
    <source>
        <dbReference type="ARBA" id="ARBA00023303"/>
    </source>
</evidence>
<keyword evidence="9" id="KW-0407">Ion channel</keyword>
<evidence type="ECO:0000256" key="5">
    <source>
        <dbReference type="ARBA" id="ARBA00023065"/>
    </source>
</evidence>
<feature type="transmembrane region" description="Helical" evidence="10">
    <location>
        <begin position="410"/>
        <end position="430"/>
    </location>
</feature>
<feature type="transmembrane region" description="Helical" evidence="10">
    <location>
        <begin position="248"/>
        <end position="268"/>
    </location>
</feature>
<accession>A0A1H2F2E0</accession>
<keyword evidence="4 10" id="KW-1133">Transmembrane helix</keyword>
<dbReference type="Gene3D" id="1.10.3080.10">
    <property type="entry name" value="Clc chloride channel"/>
    <property type="match status" value="1"/>
</dbReference>
<dbReference type="PRINTS" id="PR00762">
    <property type="entry name" value="CLCHANNEL"/>
</dbReference>
<dbReference type="InterPro" id="IPR050368">
    <property type="entry name" value="ClC-type_chloride_channel"/>
</dbReference>
<dbReference type="STRING" id="364197.SAMN05216296_1263"/>
<evidence type="ECO:0000313" key="11">
    <source>
        <dbReference type="EMBL" id="SDU01433.1"/>
    </source>
</evidence>
<dbReference type="CDD" id="cd00400">
    <property type="entry name" value="Voltage_gated_ClC"/>
    <property type="match status" value="1"/>
</dbReference>
<feature type="transmembrane region" description="Helical" evidence="10">
    <location>
        <begin position="348"/>
        <end position="369"/>
    </location>
</feature>
<dbReference type="OrthoDB" id="9767361at2"/>